<evidence type="ECO:0000313" key="1">
    <source>
        <dbReference type="EMBL" id="MEP1057688.1"/>
    </source>
</evidence>
<proteinExistence type="predicted"/>
<accession>A0ABV0KF79</accession>
<sequence length="80" mass="9098">MQTYDRNYINGQLVKYQKASPQGKVNCLWRIASHADIFPLHELDCTGGLNMVQEDTIVEWLGVEGFTVVGSMKIRQEARV</sequence>
<name>A0ABV0KF79_9CYAN</name>
<dbReference type="RefSeq" id="WP_190450709.1">
    <property type="nucleotide sequence ID" value="NZ_JAMPLM010000002.1"/>
</dbReference>
<dbReference type="EMBL" id="JAMPLM010000002">
    <property type="protein sequence ID" value="MEP1057688.1"/>
    <property type="molecule type" value="Genomic_DNA"/>
</dbReference>
<gene>
    <name evidence="1" type="ORF">NDI38_04500</name>
</gene>
<dbReference type="Proteomes" id="UP001476950">
    <property type="component" value="Unassembled WGS sequence"/>
</dbReference>
<reference evidence="1 2" key="1">
    <citation type="submission" date="2022-04" db="EMBL/GenBank/DDBJ databases">
        <title>Positive selection, recombination, and allopatry shape intraspecific diversity of widespread and dominant cyanobacteria.</title>
        <authorList>
            <person name="Wei J."/>
            <person name="Shu W."/>
            <person name="Hu C."/>
        </authorList>
    </citation>
    <scope>NUCLEOTIDE SEQUENCE [LARGE SCALE GENOMIC DNA]</scope>
    <source>
        <strain evidence="1 2">AS-A4</strain>
    </source>
</reference>
<comment type="caution">
    <text evidence="1">The sequence shown here is derived from an EMBL/GenBank/DDBJ whole genome shotgun (WGS) entry which is preliminary data.</text>
</comment>
<protein>
    <submittedName>
        <fullName evidence="1">Uncharacterized protein</fullName>
    </submittedName>
</protein>
<organism evidence="1 2">
    <name type="scientific">Stenomitos frigidus AS-A4</name>
    <dbReference type="NCBI Taxonomy" id="2933935"/>
    <lineage>
        <taxon>Bacteria</taxon>
        <taxon>Bacillati</taxon>
        <taxon>Cyanobacteriota</taxon>
        <taxon>Cyanophyceae</taxon>
        <taxon>Leptolyngbyales</taxon>
        <taxon>Leptolyngbyaceae</taxon>
        <taxon>Stenomitos</taxon>
    </lineage>
</organism>
<keyword evidence="2" id="KW-1185">Reference proteome</keyword>
<evidence type="ECO:0000313" key="2">
    <source>
        <dbReference type="Proteomes" id="UP001476950"/>
    </source>
</evidence>